<dbReference type="InterPro" id="IPR016181">
    <property type="entry name" value="Acyl_CoA_acyltransferase"/>
</dbReference>
<dbReference type="AlphaFoldDB" id="A0A8J7KL01"/>
<dbReference type="RefSeq" id="WP_194562116.1">
    <property type="nucleotide sequence ID" value="NZ_JADKPV010000001.1"/>
</dbReference>
<evidence type="ECO:0000313" key="2">
    <source>
        <dbReference type="EMBL" id="MBF4500689.1"/>
    </source>
</evidence>
<dbReference type="Proteomes" id="UP000622653">
    <property type="component" value="Unassembled WGS sequence"/>
</dbReference>
<dbReference type="InterPro" id="IPR000182">
    <property type="entry name" value="GNAT_dom"/>
</dbReference>
<dbReference type="GO" id="GO:0016747">
    <property type="term" value="F:acyltransferase activity, transferring groups other than amino-acyl groups"/>
    <property type="evidence" value="ECO:0007669"/>
    <property type="project" value="InterPro"/>
</dbReference>
<comment type="caution">
    <text evidence="2">The sequence shown here is derived from an EMBL/GenBank/DDBJ whole genome shotgun (WGS) entry which is preliminary data.</text>
</comment>
<evidence type="ECO:0000313" key="3">
    <source>
        <dbReference type="Proteomes" id="UP000622653"/>
    </source>
</evidence>
<dbReference type="EMBL" id="JADKPV010000001">
    <property type="protein sequence ID" value="MBF4500689.1"/>
    <property type="molecule type" value="Genomic_DNA"/>
</dbReference>
<keyword evidence="3" id="KW-1185">Reference proteome</keyword>
<dbReference type="Pfam" id="PF00583">
    <property type="entry name" value="Acetyltransf_1"/>
    <property type="match status" value="1"/>
</dbReference>
<dbReference type="Gene3D" id="3.40.630.30">
    <property type="match status" value="1"/>
</dbReference>
<dbReference type="SUPFAM" id="SSF55729">
    <property type="entry name" value="Acyl-CoA N-acyltransferases (Nat)"/>
    <property type="match status" value="1"/>
</dbReference>
<feature type="domain" description="N-acetyltransferase" evidence="1">
    <location>
        <begin position="10"/>
        <end position="176"/>
    </location>
</feature>
<protein>
    <submittedName>
        <fullName evidence="2">GNAT family N-acetyltransferase</fullName>
    </submittedName>
</protein>
<reference evidence="2" key="1">
    <citation type="submission" date="2020-11" db="EMBL/GenBank/DDBJ databases">
        <title>Multidrug resistant novel bacterium Savagea serpentis sp. nov., isolated from the scats of a vine snake (Ahaetulla nasuta).</title>
        <authorList>
            <person name="Venkata Ramana V."/>
            <person name="Vikas Patil S."/>
            <person name="Yogita Lugani V."/>
        </authorList>
    </citation>
    <scope>NUCLEOTIDE SEQUENCE</scope>
    <source>
        <strain evidence="2">SN6</strain>
    </source>
</reference>
<organism evidence="2 3">
    <name type="scientific">Savagea serpentis</name>
    <dbReference type="NCBI Taxonomy" id="2785297"/>
    <lineage>
        <taxon>Bacteria</taxon>
        <taxon>Bacillati</taxon>
        <taxon>Bacillota</taxon>
        <taxon>Bacilli</taxon>
        <taxon>Bacillales</taxon>
        <taxon>Caryophanaceae</taxon>
        <taxon>Savagea</taxon>
    </lineage>
</organism>
<gene>
    <name evidence="2" type="ORF">IRY55_04860</name>
</gene>
<evidence type="ECO:0000259" key="1">
    <source>
        <dbReference type="PROSITE" id="PS51186"/>
    </source>
</evidence>
<proteinExistence type="predicted"/>
<name>A0A8J7KL01_9BACL</name>
<dbReference type="PROSITE" id="PS51186">
    <property type="entry name" value="GNAT"/>
    <property type="match status" value="1"/>
</dbReference>
<sequence length="178" mass="21155">MLTIARKSTLEIVPADEEDARTLERLIDLYCYDYSEFDEADVLDSGSYEYIDVAQYVKNKANYPHFIKYNGKYAGFALIQKITDETGSFWYLQDYFIMRKYRQYGLGRKVATRLFDSLQGEWEVRQDATNVPAQKFWKKVIGTYTNEQYRSITRKKWDGPIQRFNSGDFYDEDRLQVI</sequence>
<accession>A0A8J7KL01</accession>